<reference evidence="1" key="1">
    <citation type="submission" date="2022-10" db="EMBL/GenBank/DDBJ databases">
        <title>Tapping the CABI collections for fungal endophytes: first genome assemblies for Collariella, Neodidymelliopsis, Ascochyta clinopodiicola, Didymella pomorum, Didymosphaeria variabile, Neocosmospora piperis and Neocucurbitaria cava.</title>
        <authorList>
            <person name="Hill R."/>
        </authorList>
    </citation>
    <scope>NUCLEOTIDE SEQUENCE</scope>
    <source>
        <strain evidence="1">IMI 366586</strain>
    </source>
</reference>
<dbReference type="InterPro" id="IPR043129">
    <property type="entry name" value="ATPase_NBD"/>
</dbReference>
<accession>A0A9W9BTI5</accession>
<dbReference type="EMBL" id="JAPEUR010000004">
    <property type="protein sequence ID" value="KAJ4329089.1"/>
    <property type="molecule type" value="Genomic_DNA"/>
</dbReference>
<dbReference type="PANTHER" id="PTHR14187:SF5">
    <property type="entry name" value="HEAT SHOCK 70 KDA PROTEIN 12A"/>
    <property type="match status" value="1"/>
</dbReference>
<gene>
    <name evidence="1" type="ORF">N0V84_000448</name>
</gene>
<protein>
    <submittedName>
        <fullName evidence="1">Uncharacterized protein</fullName>
    </submittedName>
</protein>
<keyword evidence="2" id="KW-1185">Reference proteome</keyword>
<sequence length="165" mass="18183">MAIARDRGESVIEAYQFHVAITVPAIWKDYARQDLEKAVKNAGILDRRTAGKTILTFAPEPEAAALSTLGGNPRRAMCISFAMLEVAQSVYPILLSEAVEGTDRLNNAGGLCGGIFIDQAFEAMVRDRLGRKWNQISLSGIKEMLKDDWELSIKPQYKPGNGKKE</sequence>
<proteinExistence type="predicted"/>
<dbReference type="PANTHER" id="PTHR14187">
    <property type="entry name" value="ALPHA KINASE/ELONGATION FACTOR 2 KINASE"/>
    <property type="match status" value="1"/>
</dbReference>
<dbReference type="SUPFAM" id="SSF53067">
    <property type="entry name" value="Actin-like ATPase domain"/>
    <property type="match status" value="1"/>
</dbReference>
<evidence type="ECO:0000313" key="2">
    <source>
        <dbReference type="Proteomes" id="UP001140502"/>
    </source>
</evidence>
<dbReference type="Gene3D" id="3.30.420.40">
    <property type="match status" value="1"/>
</dbReference>
<dbReference type="OrthoDB" id="2963168at2759"/>
<evidence type="ECO:0000313" key="1">
    <source>
        <dbReference type="EMBL" id="KAJ4329089.1"/>
    </source>
</evidence>
<dbReference type="Proteomes" id="UP001140502">
    <property type="component" value="Unassembled WGS sequence"/>
</dbReference>
<name>A0A9W9BTI5_9HYPO</name>
<organism evidence="1 2">
    <name type="scientific">Fusarium piperis</name>
    <dbReference type="NCBI Taxonomy" id="1435070"/>
    <lineage>
        <taxon>Eukaryota</taxon>
        <taxon>Fungi</taxon>
        <taxon>Dikarya</taxon>
        <taxon>Ascomycota</taxon>
        <taxon>Pezizomycotina</taxon>
        <taxon>Sordariomycetes</taxon>
        <taxon>Hypocreomycetidae</taxon>
        <taxon>Hypocreales</taxon>
        <taxon>Nectriaceae</taxon>
        <taxon>Fusarium</taxon>
        <taxon>Fusarium solani species complex</taxon>
    </lineage>
</organism>
<dbReference type="AlphaFoldDB" id="A0A9W9BTI5"/>
<comment type="caution">
    <text evidence="1">The sequence shown here is derived from an EMBL/GenBank/DDBJ whole genome shotgun (WGS) entry which is preliminary data.</text>
</comment>